<evidence type="ECO:0000256" key="6">
    <source>
        <dbReference type="ARBA" id="ARBA00022989"/>
    </source>
</evidence>
<accession>A0A0M2ND15</accession>
<evidence type="ECO:0000256" key="8">
    <source>
        <dbReference type="RuleBase" id="RU363032"/>
    </source>
</evidence>
<evidence type="ECO:0000256" key="7">
    <source>
        <dbReference type="ARBA" id="ARBA00023136"/>
    </source>
</evidence>
<feature type="transmembrane region" description="Helical" evidence="8">
    <location>
        <begin position="111"/>
        <end position="133"/>
    </location>
</feature>
<comment type="similarity">
    <text evidence="2">Belongs to the binding-protein-dependent transport system permease family. CysTW subfamily.</text>
</comment>
<dbReference type="SUPFAM" id="SSF161098">
    <property type="entry name" value="MetI-like"/>
    <property type="match status" value="1"/>
</dbReference>
<proteinExistence type="inferred from homology"/>
<evidence type="ECO:0000313" key="11">
    <source>
        <dbReference type="Proteomes" id="UP000034076"/>
    </source>
</evidence>
<dbReference type="PANTHER" id="PTHR43848:SF2">
    <property type="entry name" value="PUTRESCINE TRANSPORT SYSTEM PERMEASE PROTEIN POTI"/>
    <property type="match status" value="1"/>
</dbReference>
<keyword evidence="4" id="KW-1003">Cell membrane</keyword>
<evidence type="ECO:0000256" key="3">
    <source>
        <dbReference type="ARBA" id="ARBA00022448"/>
    </source>
</evidence>
<dbReference type="CDD" id="cd06261">
    <property type="entry name" value="TM_PBP2"/>
    <property type="match status" value="1"/>
</dbReference>
<keyword evidence="3 8" id="KW-0813">Transport</keyword>
<gene>
    <name evidence="10" type="ORF">CHK_2156</name>
</gene>
<dbReference type="STRING" id="270498.CHK_2156"/>
<dbReference type="GO" id="GO:0005886">
    <property type="term" value="C:plasma membrane"/>
    <property type="evidence" value="ECO:0007669"/>
    <property type="project" value="UniProtKB-SubCell"/>
</dbReference>
<keyword evidence="6 8" id="KW-1133">Transmembrane helix</keyword>
<dbReference type="Pfam" id="PF00528">
    <property type="entry name" value="BPD_transp_1"/>
    <property type="match status" value="1"/>
</dbReference>
<comment type="subcellular location">
    <subcellularLocation>
        <location evidence="1 8">Cell membrane</location>
        <topology evidence="1 8">Multi-pass membrane protein</topology>
    </subcellularLocation>
</comment>
<dbReference type="EMBL" id="LAYJ01000112">
    <property type="protein sequence ID" value="KKI50093.1"/>
    <property type="molecule type" value="Genomic_DNA"/>
</dbReference>
<dbReference type="Proteomes" id="UP000034076">
    <property type="component" value="Unassembled WGS sequence"/>
</dbReference>
<dbReference type="RefSeq" id="WP_046443994.1">
    <property type="nucleotide sequence ID" value="NZ_CAUERS010000120.1"/>
</dbReference>
<dbReference type="Gene3D" id="1.10.3720.10">
    <property type="entry name" value="MetI-like"/>
    <property type="match status" value="1"/>
</dbReference>
<keyword evidence="5 8" id="KW-0812">Transmembrane</keyword>
<dbReference type="OrthoDB" id="9769319at2"/>
<evidence type="ECO:0000313" key="10">
    <source>
        <dbReference type="EMBL" id="KKI50093.1"/>
    </source>
</evidence>
<organism evidence="10 11">
    <name type="scientific">Christensenella hongkongensis</name>
    <dbReference type="NCBI Taxonomy" id="270498"/>
    <lineage>
        <taxon>Bacteria</taxon>
        <taxon>Bacillati</taxon>
        <taxon>Bacillota</taxon>
        <taxon>Clostridia</taxon>
        <taxon>Christensenellales</taxon>
        <taxon>Christensenellaceae</taxon>
        <taxon>Christensenella</taxon>
    </lineage>
</organism>
<feature type="transmembrane region" description="Helical" evidence="8">
    <location>
        <begin position="139"/>
        <end position="164"/>
    </location>
</feature>
<reference evidence="10 11" key="1">
    <citation type="submission" date="2015-04" db="EMBL/GenBank/DDBJ databases">
        <title>Draft genome sequence of bacteremic isolate Catabacter hongkongensis type strain HKU16T.</title>
        <authorList>
            <person name="Lau S.K."/>
            <person name="Teng J.L."/>
            <person name="Huang Y."/>
            <person name="Curreem S.O."/>
            <person name="Tsui S.K."/>
            <person name="Woo P.C."/>
        </authorList>
    </citation>
    <scope>NUCLEOTIDE SEQUENCE [LARGE SCALE GENOMIC DNA]</scope>
    <source>
        <strain evidence="10 11">HKU16</strain>
    </source>
</reference>
<dbReference type="InterPro" id="IPR051789">
    <property type="entry name" value="Bact_Polyamine_Transport"/>
</dbReference>
<feature type="transmembrane region" description="Helical" evidence="8">
    <location>
        <begin position="213"/>
        <end position="230"/>
    </location>
</feature>
<dbReference type="PANTHER" id="PTHR43848">
    <property type="entry name" value="PUTRESCINE TRANSPORT SYSTEM PERMEASE PROTEIN POTI"/>
    <property type="match status" value="1"/>
</dbReference>
<dbReference type="PROSITE" id="PS50928">
    <property type="entry name" value="ABC_TM1"/>
    <property type="match status" value="1"/>
</dbReference>
<feature type="transmembrane region" description="Helical" evidence="8">
    <location>
        <begin position="20"/>
        <end position="43"/>
    </location>
</feature>
<evidence type="ECO:0000259" key="9">
    <source>
        <dbReference type="PROSITE" id="PS50928"/>
    </source>
</evidence>
<dbReference type="InterPro" id="IPR000515">
    <property type="entry name" value="MetI-like"/>
</dbReference>
<evidence type="ECO:0000256" key="2">
    <source>
        <dbReference type="ARBA" id="ARBA00007069"/>
    </source>
</evidence>
<dbReference type="PATRIC" id="fig|270498.16.peg.1903"/>
<evidence type="ECO:0000256" key="1">
    <source>
        <dbReference type="ARBA" id="ARBA00004651"/>
    </source>
</evidence>
<feature type="transmembrane region" description="Helical" evidence="8">
    <location>
        <begin position="242"/>
        <end position="261"/>
    </location>
</feature>
<keyword evidence="11" id="KW-1185">Reference proteome</keyword>
<feature type="transmembrane region" description="Helical" evidence="8">
    <location>
        <begin position="185"/>
        <end position="207"/>
    </location>
</feature>
<protein>
    <submittedName>
        <fullName evidence="10">Spermidine Putrescine ABC transporter permease component potC</fullName>
    </submittedName>
</protein>
<keyword evidence="7 8" id="KW-0472">Membrane</keyword>
<feature type="transmembrane region" description="Helical" evidence="8">
    <location>
        <begin position="77"/>
        <end position="99"/>
    </location>
</feature>
<dbReference type="AlphaFoldDB" id="A0A0M2ND15"/>
<dbReference type="GO" id="GO:0055085">
    <property type="term" value="P:transmembrane transport"/>
    <property type="evidence" value="ECO:0007669"/>
    <property type="project" value="InterPro"/>
</dbReference>
<feature type="domain" description="ABC transmembrane type-1" evidence="9">
    <location>
        <begin position="73"/>
        <end position="260"/>
    </location>
</feature>
<name>A0A0M2ND15_9FIRM</name>
<evidence type="ECO:0000256" key="5">
    <source>
        <dbReference type="ARBA" id="ARBA00022692"/>
    </source>
</evidence>
<dbReference type="InterPro" id="IPR035906">
    <property type="entry name" value="MetI-like_sf"/>
</dbReference>
<evidence type="ECO:0000256" key="4">
    <source>
        <dbReference type="ARBA" id="ARBA00022475"/>
    </source>
</evidence>
<comment type="caution">
    <text evidence="10">The sequence shown here is derived from an EMBL/GenBank/DDBJ whole genome shotgun (WGS) entry which is preliminary data.</text>
</comment>
<sequence>MKNELAIAAPAQKKKKPVGLAIYSIVIFAFLYLPLVVVVLFSFSSSTASVDFSKMTLDWYTQVFQNEKILSALQNSLFVSCVAVAFAVVVGTAGAVFLNRVRFRGQNAFRTVANLPIILPGIIVGISILLMFSSVGMKLSLWTVLFGHMTFTTAQVLMQVYARLQRLSPNLEKAATDLGATPMKAFFYVTLPMIKRAIIGGALLAFTMSFDEIIITYFLTSTESTLPVFIYSSIRFGISPEIYAISTVVLLISIVLIIFMAKYTGTEDDQLVV</sequence>